<feature type="domain" description="Sushi" evidence="10">
    <location>
        <begin position="701"/>
        <end position="759"/>
    </location>
</feature>
<dbReference type="Pfam" id="PF22633">
    <property type="entry name" value="F5_F8_type_C_2"/>
    <property type="match status" value="1"/>
</dbReference>
<feature type="disulfide bond" evidence="6">
    <location>
        <begin position="790"/>
        <end position="817"/>
    </location>
</feature>
<accession>A0ABP1QG24</accession>
<dbReference type="CDD" id="cd00033">
    <property type="entry name" value="CCP"/>
    <property type="match status" value="10"/>
</dbReference>
<feature type="domain" description="Sushi" evidence="10">
    <location>
        <begin position="820"/>
        <end position="899"/>
    </location>
</feature>
<evidence type="ECO:0000256" key="5">
    <source>
        <dbReference type="ARBA" id="ARBA00023157"/>
    </source>
</evidence>
<keyword evidence="5 6" id="KW-1015">Disulfide bond</keyword>
<organism evidence="11 12">
    <name type="scientific">Orchesella dallaii</name>
    <dbReference type="NCBI Taxonomy" id="48710"/>
    <lineage>
        <taxon>Eukaryota</taxon>
        <taxon>Metazoa</taxon>
        <taxon>Ecdysozoa</taxon>
        <taxon>Arthropoda</taxon>
        <taxon>Hexapoda</taxon>
        <taxon>Collembola</taxon>
        <taxon>Entomobryomorpha</taxon>
        <taxon>Entomobryoidea</taxon>
        <taxon>Orchesellidae</taxon>
        <taxon>Orchesellinae</taxon>
        <taxon>Orchesella</taxon>
    </lineage>
</organism>
<keyword evidence="4" id="KW-0106">Calcium</keyword>
<dbReference type="Proteomes" id="UP001642540">
    <property type="component" value="Unassembled WGS sequence"/>
</dbReference>
<dbReference type="PROSITE" id="PS00615">
    <property type="entry name" value="C_TYPE_LECTIN_1"/>
    <property type="match status" value="1"/>
</dbReference>
<feature type="domain" description="Sushi" evidence="10">
    <location>
        <begin position="960"/>
        <end position="1016"/>
    </location>
</feature>
<evidence type="ECO:0000256" key="7">
    <source>
        <dbReference type="SAM" id="MobiDB-lite"/>
    </source>
</evidence>
<dbReference type="SMART" id="SM00032">
    <property type="entry name" value="CCP"/>
    <property type="match status" value="11"/>
</dbReference>
<feature type="disulfide bond" evidence="6">
    <location>
        <begin position="930"/>
        <end position="957"/>
    </location>
</feature>
<keyword evidence="3" id="KW-0677">Repeat</keyword>
<keyword evidence="1" id="KW-0479">Metal-binding</keyword>
<dbReference type="SMART" id="SM00607">
    <property type="entry name" value="FTP"/>
    <property type="match status" value="1"/>
</dbReference>
<evidence type="ECO:0000313" key="11">
    <source>
        <dbReference type="EMBL" id="CAL8102016.1"/>
    </source>
</evidence>
<feature type="domain" description="Sushi" evidence="10">
    <location>
        <begin position="563"/>
        <end position="620"/>
    </location>
</feature>
<feature type="disulfide bond" evidence="6">
    <location>
        <begin position="591"/>
        <end position="618"/>
    </location>
</feature>
<keyword evidence="8" id="KW-0472">Membrane</keyword>
<reference evidence="11 12" key="1">
    <citation type="submission" date="2024-08" db="EMBL/GenBank/DDBJ databases">
        <authorList>
            <person name="Cucini C."/>
            <person name="Frati F."/>
        </authorList>
    </citation>
    <scope>NUCLEOTIDE SEQUENCE [LARGE SCALE GENOMIC DNA]</scope>
</reference>
<sequence>MGVNWMGECYCSGSAIVQNNGSECNLQERCACRKTHYHSARKKKTGLLCACKRQLRHFLILNLHIVILCLISGSSLADAISNEVCDQRPPPCPSNAHLVPESLVSNNNSSFRIHCDEGYELFGSNEVKCEKNKWKHGYCATNIAMNRPTNQSSTASSASHGKNSSHLANDGMTETCSSTQKEVNPFWIVDMLQIHQITGIRISNAGKEEPDSEVSVDLEIRVGNNPVGLKNPLCAWQPGANLHAEEKYLECARPLSGRYVSIQIIGEGALKMCEVQVFAIDGVPKARCAPELKASDDVLSFNGTCFEFATKSGQTFSGARSQCLARNGDLPSEIQLKPNSPNLHFITTTLDRLKATLKRPLIWIGVERDPGFTARSWRWVDSGYVVKKPVWGKDQPNNYNGEQQNCAVLDGQRDWSWNDVGCGLDYFHWICVFPPNSCGSPDRQAGTEITNEATSYKVGATLIYKCSAAGYFMHSGSKIRVCQRNGMWNGTAPQCKYVNCGSEPLHQTLEHGKITLPTNNETYYGAEISYECDEGYTIARGSNVRSCGSDEKWSGAMPQCLMSSCLPPSEIVNGTFVSTGTNAGSTVTYRCNPGHILIGSASLTCQLGGKYDNEPPTCKYVTCGNLPSLEHGEFRLVNSTAGVGNIPELGSLAIAHCVDNYELTDPDYDRIVCSEQGTWRSLEDGGRRMPSWENLIKCTIIVCDEPEVPHGSFVTGYDFTVGSEIQYHCEEGHKMIGGNEIRRCTNLGEWSGAPPECKYIDCGRAQTIPFGQVSYFSGKTHLGSVVQYSCAPNYRLNGPGNRTCNVNGHWSGNTPKCEEIRCSYPPIPPAAVATVSKNDRFNAQTILTSESTSANTTTFRIGSILKYRCERGYKLLGDHLRSCEDGGVWTVINNPECVFVDCKSPPSFSNGEVKLTSNATYFGSTVIYECWNGFKLVGNARRSCLEDATWSGKEPHCREIQCDAPEPTNATVDVTSFQIGGYVKYSCGKGQYLVGDSTRRCSDHGIWAGQVPYCQCKLQVQFQFKTNHFLFIQFPPIQMFLATVCQPPPDSRNTRKFLVNATTTYSSIVEYHCIPGYKLLPNTLSVLTCTEFGTWSPPTPPTCLSPEESPEIFKRVEASQESSSSIVGIVIGIIIGLFVIIALVVVLLYVVKRSGQDKSQEQDRASRTETLKAEPMVVFPSQQQNYYDNPTVDPIYENLDDYGVTGSAASVVTINGVAVT</sequence>
<evidence type="ECO:0000259" key="9">
    <source>
        <dbReference type="PROSITE" id="PS50041"/>
    </source>
</evidence>
<dbReference type="SUPFAM" id="SSF56436">
    <property type="entry name" value="C-type lectin-like"/>
    <property type="match status" value="1"/>
</dbReference>
<keyword evidence="8" id="KW-0812">Transmembrane</keyword>
<feature type="domain" description="Sushi" evidence="10">
    <location>
        <begin position="760"/>
        <end position="819"/>
    </location>
</feature>
<dbReference type="InterPro" id="IPR016187">
    <property type="entry name" value="CTDL_fold"/>
</dbReference>
<proteinExistence type="predicted"/>
<dbReference type="PROSITE" id="PS50041">
    <property type="entry name" value="C_TYPE_LECTIN_2"/>
    <property type="match status" value="1"/>
</dbReference>
<feature type="domain" description="Sushi" evidence="10">
    <location>
        <begin position="436"/>
        <end position="497"/>
    </location>
</feature>
<dbReference type="SMART" id="SM00034">
    <property type="entry name" value="CLECT"/>
    <property type="match status" value="1"/>
</dbReference>
<comment type="caution">
    <text evidence="11">The sequence shown here is derived from an EMBL/GenBank/DDBJ whole genome shotgun (WGS) entry which is preliminary data.</text>
</comment>
<dbReference type="InterPro" id="IPR008979">
    <property type="entry name" value="Galactose-bd-like_sf"/>
</dbReference>
<dbReference type="Gene3D" id="2.10.70.10">
    <property type="entry name" value="Complement Module, domain 1"/>
    <property type="match status" value="11"/>
</dbReference>
<gene>
    <name evidence="11" type="ORF">ODALV1_LOCUS11022</name>
</gene>
<protein>
    <recommendedName>
        <fullName evidence="13">Sushi, von Willebrand factor type A, EGF and pentraxin domain-containing protein 1</fullName>
    </recommendedName>
</protein>
<name>A0ABP1QG24_9HEXA</name>
<dbReference type="InterPro" id="IPR018378">
    <property type="entry name" value="C-type_lectin_CS"/>
</dbReference>
<dbReference type="Gene3D" id="2.60.120.260">
    <property type="entry name" value="Galactose-binding domain-like"/>
    <property type="match status" value="1"/>
</dbReference>
<feature type="region of interest" description="Disordered" evidence="7">
    <location>
        <begin position="149"/>
        <end position="175"/>
    </location>
</feature>
<dbReference type="InterPro" id="IPR051277">
    <property type="entry name" value="SEZ6_CSMD_C4BPB_Regulators"/>
</dbReference>
<evidence type="ECO:0008006" key="13">
    <source>
        <dbReference type="Google" id="ProtNLM"/>
    </source>
</evidence>
<dbReference type="InterPro" id="IPR035976">
    <property type="entry name" value="Sushi/SCR/CCP_sf"/>
</dbReference>
<evidence type="ECO:0000256" key="6">
    <source>
        <dbReference type="PROSITE-ProRule" id="PRU00302"/>
    </source>
</evidence>
<dbReference type="PANTHER" id="PTHR45656:SF4">
    <property type="entry name" value="PROTEIN CBR-CLEC-78"/>
    <property type="match status" value="1"/>
</dbReference>
<evidence type="ECO:0000256" key="2">
    <source>
        <dbReference type="ARBA" id="ARBA00022729"/>
    </source>
</evidence>
<feature type="domain" description="Sushi" evidence="10">
    <location>
        <begin position="498"/>
        <end position="562"/>
    </location>
</feature>
<keyword evidence="6" id="KW-0768">Sushi</keyword>
<dbReference type="EMBL" id="CAXLJM020000033">
    <property type="protein sequence ID" value="CAL8102016.1"/>
    <property type="molecule type" value="Genomic_DNA"/>
</dbReference>
<dbReference type="InterPro" id="IPR000436">
    <property type="entry name" value="Sushi_SCR_CCP_dom"/>
</dbReference>
<comment type="caution">
    <text evidence="6">Lacks conserved residue(s) required for the propagation of feature annotation.</text>
</comment>
<keyword evidence="2" id="KW-0732">Signal</keyword>
<evidence type="ECO:0000313" key="12">
    <source>
        <dbReference type="Proteomes" id="UP001642540"/>
    </source>
</evidence>
<evidence type="ECO:0000256" key="4">
    <source>
        <dbReference type="ARBA" id="ARBA00022837"/>
    </source>
</evidence>
<dbReference type="Pfam" id="PF00084">
    <property type="entry name" value="Sushi"/>
    <property type="match status" value="10"/>
</dbReference>
<evidence type="ECO:0000256" key="8">
    <source>
        <dbReference type="SAM" id="Phobius"/>
    </source>
</evidence>
<evidence type="ECO:0000256" key="1">
    <source>
        <dbReference type="ARBA" id="ARBA00022723"/>
    </source>
</evidence>
<dbReference type="InterPro" id="IPR001304">
    <property type="entry name" value="C-type_lectin-like"/>
</dbReference>
<feature type="domain" description="Sushi" evidence="10">
    <location>
        <begin position="900"/>
        <end position="959"/>
    </location>
</feature>
<dbReference type="SUPFAM" id="SSF57535">
    <property type="entry name" value="Complement control module/SCR domain"/>
    <property type="match status" value="11"/>
</dbReference>
<evidence type="ECO:0000256" key="3">
    <source>
        <dbReference type="ARBA" id="ARBA00022737"/>
    </source>
</evidence>
<dbReference type="PANTHER" id="PTHR45656">
    <property type="entry name" value="PROTEIN CBR-CLEC-78"/>
    <property type="match status" value="1"/>
</dbReference>
<feature type="domain" description="C-type lectin" evidence="9">
    <location>
        <begin position="301"/>
        <end position="422"/>
    </location>
</feature>
<feature type="transmembrane region" description="Helical" evidence="8">
    <location>
        <begin position="1126"/>
        <end position="1151"/>
    </location>
</feature>
<evidence type="ECO:0000259" key="10">
    <source>
        <dbReference type="PROSITE" id="PS50923"/>
    </source>
</evidence>
<dbReference type="InterPro" id="IPR006585">
    <property type="entry name" value="FTP1"/>
</dbReference>
<dbReference type="SUPFAM" id="SSF49785">
    <property type="entry name" value="Galactose-binding domain-like"/>
    <property type="match status" value="1"/>
</dbReference>
<dbReference type="PROSITE" id="PS50923">
    <property type="entry name" value="SUSHI"/>
    <property type="match status" value="9"/>
</dbReference>
<feature type="disulfide bond" evidence="6">
    <location>
        <begin position="987"/>
        <end position="1014"/>
    </location>
</feature>
<dbReference type="InterPro" id="IPR016186">
    <property type="entry name" value="C-type_lectin-like/link_sf"/>
</dbReference>
<keyword evidence="12" id="KW-1185">Reference proteome</keyword>
<keyword evidence="8" id="KW-1133">Transmembrane helix</keyword>
<feature type="domain" description="Sushi" evidence="10">
    <location>
        <begin position="1043"/>
        <end position="1105"/>
    </location>
</feature>
<dbReference type="Gene3D" id="3.10.100.10">
    <property type="entry name" value="Mannose-Binding Protein A, subunit A"/>
    <property type="match status" value="1"/>
</dbReference>